<evidence type="ECO:0000313" key="3">
    <source>
        <dbReference type="Proteomes" id="UP000054481"/>
    </source>
</evidence>
<keyword evidence="3" id="KW-1185">Reference proteome</keyword>
<reference evidence="2 3" key="1">
    <citation type="journal article" date="2014" name="Genome Biol. Evol.">
        <title>Comparative genomics and transcriptomics analyses reveal divergent lifestyle features of nematode endoparasitic fungus Hirsutella minnesotensis.</title>
        <authorList>
            <person name="Lai Y."/>
            <person name="Liu K."/>
            <person name="Zhang X."/>
            <person name="Zhang X."/>
            <person name="Li K."/>
            <person name="Wang N."/>
            <person name="Shu C."/>
            <person name="Wu Y."/>
            <person name="Wang C."/>
            <person name="Bushley K.E."/>
            <person name="Xiang M."/>
            <person name="Liu X."/>
        </authorList>
    </citation>
    <scope>NUCLEOTIDE SEQUENCE [LARGE SCALE GENOMIC DNA]</scope>
    <source>
        <strain evidence="2 3">3608</strain>
    </source>
</reference>
<dbReference type="Proteomes" id="UP000054481">
    <property type="component" value="Unassembled WGS sequence"/>
</dbReference>
<dbReference type="Gene3D" id="3.40.50.1820">
    <property type="entry name" value="alpha/beta hydrolase"/>
    <property type="match status" value="1"/>
</dbReference>
<dbReference type="EMBL" id="KQ030508">
    <property type="protein sequence ID" value="KJZ77067.1"/>
    <property type="molecule type" value="Genomic_DNA"/>
</dbReference>
<dbReference type="PRINTS" id="PR00111">
    <property type="entry name" value="ABHYDROLASE"/>
</dbReference>
<evidence type="ECO:0000313" key="2">
    <source>
        <dbReference type="EMBL" id="KJZ77067.1"/>
    </source>
</evidence>
<dbReference type="InterPro" id="IPR050471">
    <property type="entry name" value="AB_hydrolase"/>
</dbReference>
<protein>
    <recommendedName>
        <fullName evidence="1">AB hydrolase-1 domain-containing protein</fullName>
    </recommendedName>
</protein>
<organism evidence="2 3">
    <name type="scientific">Hirsutella minnesotensis 3608</name>
    <dbReference type="NCBI Taxonomy" id="1043627"/>
    <lineage>
        <taxon>Eukaryota</taxon>
        <taxon>Fungi</taxon>
        <taxon>Dikarya</taxon>
        <taxon>Ascomycota</taxon>
        <taxon>Pezizomycotina</taxon>
        <taxon>Sordariomycetes</taxon>
        <taxon>Hypocreomycetidae</taxon>
        <taxon>Hypocreales</taxon>
        <taxon>Ophiocordycipitaceae</taxon>
        <taxon>Hirsutella</taxon>
    </lineage>
</organism>
<dbReference type="OrthoDB" id="19657at2759"/>
<proteinExistence type="predicted"/>
<dbReference type="AlphaFoldDB" id="A0A0F8A2K3"/>
<dbReference type="Pfam" id="PF00561">
    <property type="entry name" value="Abhydrolase_1"/>
    <property type="match status" value="1"/>
</dbReference>
<dbReference type="InterPro" id="IPR000073">
    <property type="entry name" value="AB_hydrolase_1"/>
</dbReference>
<dbReference type="SUPFAM" id="SSF53474">
    <property type="entry name" value="alpha/beta-Hydrolases"/>
    <property type="match status" value="1"/>
</dbReference>
<accession>A0A0F8A2K3</accession>
<dbReference type="PANTHER" id="PTHR43433:SF5">
    <property type="entry name" value="AB HYDROLASE-1 DOMAIN-CONTAINING PROTEIN"/>
    <property type="match status" value="1"/>
</dbReference>
<dbReference type="InterPro" id="IPR029058">
    <property type="entry name" value="AB_hydrolase_fold"/>
</dbReference>
<dbReference type="PANTHER" id="PTHR43433">
    <property type="entry name" value="HYDROLASE, ALPHA/BETA FOLD FAMILY PROTEIN"/>
    <property type="match status" value="1"/>
</dbReference>
<sequence>MGMSEIKEAWQYQTLYFGHDRSERYSVLIIDNRGIGGSDKPISRYSTELMAAEVIQVLDHVGWTAQRDVHLIGISLGGMISQKVAQAIPERIKSLTLLSTSAGMFRTMPTLRECRDWMSVLSPGSEETQIANMIHLLFPDDWLAKLDTDGDPSPSTTSRFKLPPEMGGKPAYFESNWQRYQAWEMSKRRRKGLMPLSGELCQAVAVVTHRMSDRELRAMADAVGRERILVVHGTEDRLLSVEHGHHFIDVIQPAQGIIIEGMGHACIMERSMFINKTLEESIEVWNKL</sequence>
<name>A0A0F8A2K3_9HYPO</name>
<evidence type="ECO:0000259" key="1">
    <source>
        <dbReference type="Pfam" id="PF00561"/>
    </source>
</evidence>
<feature type="domain" description="AB hydrolase-1" evidence="1">
    <location>
        <begin position="23"/>
        <end position="269"/>
    </location>
</feature>
<gene>
    <name evidence="2" type="ORF">HIM_03388</name>
</gene>